<keyword evidence="2 6" id="KW-0396">Initiation factor</keyword>
<organism evidence="6 7">
    <name type="scientific">Zancudomyces culisetae</name>
    <name type="common">Gut fungus</name>
    <name type="synonym">Smittium culisetae</name>
    <dbReference type="NCBI Taxonomy" id="1213189"/>
    <lineage>
        <taxon>Eukaryota</taxon>
        <taxon>Fungi</taxon>
        <taxon>Fungi incertae sedis</taxon>
        <taxon>Zoopagomycota</taxon>
        <taxon>Kickxellomycotina</taxon>
        <taxon>Harpellomycetes</taxon>
        <taxon>Harpellales</taxon>
        <taxon>Legeriomycetaceae</taxon>
        <taxon>Zancudomyces</taxon>
    </lineage>
</organism>
<dbReference type="PROSITE" id="PS01295">
    <property type="entry name" value="ISPD"/>
    <property type="match status" value="1"/>
</dbReference>
<dbReference type="SMART" id="SM00232">
    <property type="entry name" value="JAB_MPN"/>
    <property type="match status" value="1"/>
</dbReference>
<dbReference type="OrthoDB" id="10265695at2759"/>
<protein>
    <submittedName>
        <fullName evidence="6">Eukaryotic translation initiation factor 3 subunit H</fullName>
    </submittedName>
</protein>
<dbReference type="Pfam" id="PF01398">
    <property type="entry name" value="JAB"/>
    <property type="match status" value="1"/>
</dbReference>
<keyword evidence="7" id="KW-1185">Reference proteome</keyword>
<accession>A0A1R1PU25</accession>
<keyword evidence="1" id="KW-0963">Cytoplasm</keyword>
<feature type="domain" description="MPN" evidence="5">
    <location>
        <begin position="43"/>
        <end position="175"/>
    </location>
</feature>
<dbReference type="PROSITE" id="PS50249">
    <property type="entry name" value="MPN"/>
    <property type="match status" value="1"/>
</dbReference>
<feature type="region of interest" description="Disordered" evidence="4">
    <location>
        <begin position="341"/>
        <end position="360"/>
    </location>
</feature>
<evidence type="ECO:0000256" key="2">
    <source>
        <dbReference type="ARBA" id="ARBA00022540"/>
    </source>
</evidence>
<dbReference type="Pfam" id="PF19445">
    <property type="entry name" value="eIF3h_C"/>
    <property type="match status" value="2"/>
</dbReference>
<dbReference type="Proteomes" id="UP000188320">
    <property type="component" value="Unassembled WGS sequence"/>
</dbReference>
<dbReference type="PANTHER" id="PTHR10410">
    <property type="entry name" value="EUKARYOTIC TRANSLATION INITIATION FACTOR 3 -RELATED"/>
    <property type="match status" value="1"/>
</dbReference>
<dbReference type="InterPro" id="IPR027524">
    <property type="entry name" value="eIF3h"/>
</dbReference>
<proteinExistence type="predicted"/>
<dbReference type="GO" id="GO:0008237">
    <property type="term" value="F:metallopeptidase activity"/>
    <property type="evidence" value="ECO:0007669"/>
    <property type="project" value="InterPro"/>
</dbReference>
<dbReference type="InterPro" id="IPR045810">
    <property type="entry name" value="eIF3h_C"/>
</dbReference>
<name>A0A1R1PU25_ZANCU</name>
<comment type="caution">
    <text evidence="6">The sequence shown here is derived from an EMBL/GenBank/DDBJ whole genome shotgun (WGS) entry which is preliminary data.</text>
</comment>
<dbReference type="InterPro" id="IPR018294">
    <property type="entry name" value="ISPD_synthase_CS"/>
</dbReference>
<dbReference type="AlphaFoldDB" id="A0A1R1PU25"/>
<dbReference type="CDD" id="cd08065">
    <property type="entry name" value="MPN_eIF3h"/>
    <property type="match status" value="1"/>
</dbReference>
<evidence type="ECO:0000313" key="6">
    <source>
        <dbReference type="EMBL" id="OMH84470.1"/>
    </source>
</evidence>
<dbReference type="EMBL" id="LSSK01000190">
    <property type="protein sequence ID" value="OMH84470.1"/>
    <property type="molecule type" value="Genomic_DNA"/>
</dbReference>
<sequence length="421" mass="48217">MAEKVQKSMAKFLAREAEEEIDLTLPKHLEWIEESEGAGKRTVVIEPMVAFKIIKHAREQYPNTVNGQVVGLEVRGGTLEVTNCFPVPAQFRNETEETNYQLEMMNYLQEVNMESNLIGWYFSTKNGRFMQRSYLDMQVAYQESSTNKAIVLVHDVARTKNGAFSLRAFQLTDKFLELIKQKKQKKQDQQPSDDAGFSIEDEDINTEDILKSKLSFNNIYEEIPVSIKNLSLMKVLMYEMEKQQCENAKPTNWMEPGAEGAKDNKNVRTAIEEGGFGSKFDTLALKPINSLQEQLGMMTECIDQYIQDANSWMYWKRGTAKEMSKRQAYIARKRQERNAVRVASGQEPLPVPSINSPLDLSTLEEDEKKEVEKMFKLQKEPGRLNSVLNMAQLHIMTKQTTQITGPSIARLYAVKSFDTSE</sequence>
<dbReference type="Gene3D" id="3.40.140.10">
    <property type="entry name" value="Cytidine Deaminase, domain 2"/>
    <property type="match status" value="1"/>
</dbReference>
<dbReference type="InterPro" id="IPR037518">
    <property type="entry name" value="MPN"/>
</dbReference>
<keyword evidence="3" id="KW-0648">Protein biosynthesis</keyword>
<dbReference type="InterPro" id="IPR050242">
    <property type="entry name" value="JAMM_MPN+_peptidase_M67A"/>
</dbReference>
<evidence type="ECO:0000256" key="3">
    <source>
        <dbReference type="ARBA" id="ARBA00022917"/>
    </source>
</evidence>
<dbReference type="GO" id="GO:0005852">
    <property type="term" value="C:eukaryotic translation initiation factor 3 complex"/>
    <property type="evidence" value="ECO:0007669"/>
    <property type="project" value="InterPro"/>
</dbReference>
<evidence type="ECO:0000313" key="7">
    <source>
        <dbReference type="Proteomes" id="UP000188320"/>
    </source>
</evidence>
<dbReference type="GO" id="GO:0003743">
    <property type="term" value="F:translation initiation factor activity"/>
    <property type="evidence" value="ECO:0007669"/>
    <property type="project" value="UniProtKB-KW"/>
</dbReference>
<dbReference type="InterPro" id="IPR000555">
    <property type="entry name" value="JAMM/MPN+_dom"/>
</dbReference>
<gene>
    <name evidence="6" type="ORF">AX774_g1990</name>
</gene>
<reference evidence="7" key="1">
    <citation type="submission" date="2017-01" db="EMBL/GenBank/DDBJ databases">
        <authorList>
            <person name="Wang Y."/>
            <person name="White M."/>
            <person name="Kvist S."/>
            <person name="Moncalvo J.-M."/>
        </authorList>
    </citation>
    <scope>NUCLEOTIDE SEQUENCE [LARGE SCALE GENOMIC DNA]</scope>
    <source>
        <strain evidence="7">COL-18-3</strain>
    </source>
</reference>
<dbReference type="GO" id="GO:0008299">
    <property type="term" value="P:isoprenoid biosynthetic process"/>
    <property type="evidence" value="ECO:0007669"/>
    <property type="project" value="InterPro"/>
</dbReference>
<evidence type="ECO:0000256" key="4">
    <source>
        <dbReference type="SAM" id="MobiDB-lite"/>
    </source>
</evidence>
<evidence type="ECO:0000259" key="5">
    <source>
        <dbReference type="PROSITE" id="PS50249"/>
    </source>
</evidence>
<evidence type="ECO:0000256" key="1">
    <source>
        <dbReference type="ARBA" id="ARBA00022490"/>
    </source>
</evidence>